<proteinExistence type="predicted"/>
<protein>
    <submittedName>
        <fullName evidence="1">Putative membrane protein YuiD</fullName>
    </submittedName>
</protein>
<dbReference type="EMBL" id="AP019308">
    <property type="protein sequence ID" value="BBH24123.1"/>
    <property type="molecule type" value="Genomic_DNA"/>
</dbReference>
<dbReference type="Proteomes" id="UP000275368">
    <property type="component" value="Chromosome"/>
</dbReference>
<dbReference type="PANTHER" id="PTHR31446">
    <property type="entry name" value="ACID PHOSPHATASE/VANADIUM-DEPENDENT HALOPEROXIDASE-RELATED PROTEIN"/>
    <property type="match status" value="1"/>
</dbReference>
<keyword evidence="2" id="KW-1185">Reference proteome</keyword>
<dbReference type="KEGG" id="pbk:Back11_54680"/>
<gene>
    <name evidence="1" type="primary">yuiD</name>
    <name evidence="1" type="ORF">Back11_54680</name>
</gene>
<dbReference type="OrthoDB" id="9792681at2"/>
<accession>A0A3G9JGL9</accession>
<dbReference type="InterPro" id="IPR003832">
    <property type="entry name" value="DUF212"/>
</dbReference>
<organism evidence="1 2">
    <name type="scientific">Paenibacillus baekrokdamisoli</name>
    <dbReference type="NCBI Taxonomy" id="1712516"/>
    <lineage>
        <taxon>Bacteria</taxon>
        <taxon>Bacillati</taxon>
        <taxon>Bacillota</taxon>
        <taxon>Bacilli</taxon>
        <taxon>Bacillales</taxon>
        <taxon>Paenibacillaceae</taxon>
        <taxon>Paenibacillus</taxon>
    </lineage>
</organism>
<reference evidence="1 2" key="1">
    <citation type="submission" date="2018-11" db="EMBL/GenBank/DDBJ databases">
        <title>Complete genome sequence of Paenibacillus baekrokdamisoli strain KCTC 33723.</title>
        <authorList>
            <person name="Kang S.W."/>
            <person name="Lee K.C."/>
            <person name="Kim K.K."/>
            <person name="Kim J.S."/>
            <person name="Kim D.S."/>
            <person name="Ko S.H."/>
            <person name="Yang S.H."/>
            <person name="Lee J.S."/>
        </authorList>
    </citation>
    <scope>NUCLEOTIDE SEQUENCE [LARGE SCALE GENOMIC DNA]</scope>
    <source>
        <strain evidence="1 2">KCTC 33723</strain>
    </source>
</reference>
<dbReference type="AlphaFoldDB" id="A0A3G9JGL9"/>
<dbReference type="RefSeq" id="WP_125664125.1">
    <property type="nucleotide sequence ID" value="NZ_AP019308.1"/>
</dbReference>
<evidence type="ECO:0000313" key="2">
    <source>
        <dbReference type="Proteomes" id="UP000275368"/>
    </source>
</evidence>
<name>A0A3G9JGL9_9BACL</name>
<dbReference type="PANTHER" id="PTHR31446:SF29">
    <property type="entry name" value="ACID PHOSPHATASE_VANADIUM-DEPENDENT HALOPEROXIDASE-RELATED PROTEIN"/>
    <property type="match status" value="1"/>
</dbReference>
<evidence type="ECO:0000313" key="1">
    <source>
        <dbReference type="EMBL" id="BBH24123.1"/>
    </source>
</evidence>
<sequence>MIFTNFPLVAAFCSILLAQVIKVPLHYIKVREWVWGLTFSTGGMPSSHSAAVVSLATAIGIDQGVTSTYFAIAVVLAAIIMFDSCGIRRQAGEQAIIINRLTEEFHYLFQDKSKPNAELSGRKALKELLGHRPIEVVAGGIFGAVISTLMYVLFY</sequence>
<dbReference type="Pfam" id="PF02681">
    <property type="entry name" value="DUF212"/>
    <property type="match status" value="1"/>
</dbReference>